<dbReference type="InterPro" id="IPR002563">
    <property type="entry name" value="Flavin_Rdtase-like_dom"/>
</dbReference>
<keyword evidence="2" id="KW-0285">Flavoprotein</keyword>
<name>A0A0S7YGM1_UNCT6</name>
<comment type="caution">
    <text evidence="5">The sequence shown here is derived from an EMBL/GenBank/DDBJ whole genome shotgun (WGS) entry which is preliminary data.</text>
</comment>
<protein>
    <recommendedName>
        <fullName evidence="4">Flavin reductase like domain-containing protein</fullName>
    </recommendedName>
</protein>
<reference evidence="5 6" key="1">
    <citation type="journal article" date="2015" name="Microbiome">
        <title>Genomic resolution of linkages in carbon, nitrogen, and sulfur cycling among widespread estuary sediment bacteria.</title>
        <authorList>
            <person name="Baker B.J."/>
            <person name="Lazar C.S."/>
            <person name="Teske A.P."/>
            <person name="Dick G.J."/>
        </authorList>
    </citation>
    <scope>NUCLEOTIDE SEQUENCE [LARGE SCALE GENOMIC DNA]</scope>
    <source>
        <strain evidence="5">DG_78</strain>
    </source>
</reference>
<evidence type="ECO:0000259" key="4">
    <source>
        <dbReference type="SMART" id="SM00903"/>
    </source>
</evidence>
<evidence type="ECO:0000256" key="3">
    <source>
        <dbReference type="ARBA" id="ARBA00038054"/>
    </source>
</evidence>
<gene>
    <name evidence="5" type="ORF">AMJ52_02625</name>
</gene>
<evidence type="ECO:0000313" key="6">
    <source>
        <dbReference type="Proteomes" id="UP000051012"/>
    </source>
</evidence>
<dbReference type="GO" id="GO:0016646">
    <property type="term" value="F:oxidoreductase activity, acting on the CH-NH group of donors, NAD or NADP as acceptor"/>
    <property type="evidence" value="ECO:0007669"/>
    <property type="project" value="UniProtKB-ARBA"/>
</dbReference>
<evidence type="ECO:0000256" key="1">
    <source>
        <dbReference type="ARBA" id="ARBA00001917"/>
    </source>
</evidence>
<dbReference type="PANTHER" id="PTHR43567">
    <property type="entry name" value="FLAVOREDOXIN-RELATED-RELATED"/>
    <property type="match status" value="1"/>
</dbReference>
<dbReference type="Pfam" id="PF01613">
    <property type="entry name" value="Flavin_Reduct"/>
    <property type="match status" value="1"/>
</dbReference>
<dbReference type="Proteomes" id="UP000051012">
    <property type="component" value="Unassembled WGS sequence"/>
</dbReference>
<feature type="domain" description="Flavin reductase like" evidence="4">
    <location>
        <begin position="10"/>
        <end position="147"/>
    </location>
</feature>
<evidence type="ECO:0000256" key="2">
    <source>
        <dbReference type="ARBA" id="ARBA00022630"/>
    </source>
</evidence>
<dbReference type="InterPro" id="IPR012349">
    <property type="entry name" value="Split_barrel_FMN-bd"/>
</dbReference>
<accession>A0A0S7YGM1</accession>
<dbReference type="Gene3D" id="2.30.110.10">
    <property type="entry name" value="Electron Transport, Fmn-binding Protein, Chain A"/>
    <property type="match status" value="1"/>
</dbReference>
<comment type="similarity">
    <text evidence="3">Belongs to the flavoredoxin family.</text>
</comment>
<dbReference type="PANTHER" id="PTHR43567:SF1">
    <property type="entry name" value="FLAVOREDOXIN"/>
    <property type="match status" value="1"/>
</dbReference>
<sequence>MEKIRIGSKIPVYPMPIALVGAHVDNKPNFLTVAWWSMVNFKPPLLAVVINKGHYTNNGIKENKTFSVNIPSSDMVKATDYCSTVSGFEEDKSTLFKIFYGELKTAPMIEESPLSCECKLIQTVEFASHEVFIGEIVTTYSEEQYLTHERPDIKKINPILYSMYDNKYWKLGEHIGVAMHIGKNYK</sequence>
<dbReference type="AlphaFoldDB" id="A0A0S7YGM1"/>
<dbReference type="GO" id="GO:0010181">
    <property type="term" value="F:FMN binding"/>
    <property type="evidence" value="ECO:0007669"/>
    <property type="project" value="InterPro"/>
</dbReference>
<proteinExistence type="inferred from homology"/>
<dbReference type="SMART" id="SM00903">
    <property type="entry name" value="Flavin_Reduct"/>
    <property type="match status" value="1"/>
</dbReference>
<organism evidence="5 6">
    <name type="scientific">candidate division TA06 bacterium DG_78</name>
    <dbReference type="NCBI Taxonomy" id="1703772"/>
    <lineage>
        <taxon>Bacteria</taxon>
        <taxon>Bacteria division TA06</taxon>
    </lineage>
</organism>
<dbReference type="EMBL" id="LJNI01000022">
    <property type="protein sequence ID" value="KPJ73918.1"/>
    <property type="molecule type" value="Genomic_DNA"/>
</dbReference>
<evidence type="ECO:0000313" key="5">
    <source>
        <dbReference type="EMBL" id="KPJ73918.1"/>
    </source>
</evidence>
<dbReference type="InterPro" id="IPR052174">
    <property type="entry name" value="Flavoredoxin"/>
</dbReference>
<comment type="cofactor">
    <cofactor evidence="1">
        <name>FMN</name>
        <dbReference type="ChEBI" id="CHEBI:58210"/>
    </cofactor>
</comment>
<dbReference type="SUPFAM" id="SSF50475">
    <property type="entry name" value="FMN-binding split barrel"/>
    <property type="match status" value="1"/>
</dbReference>